<dbReference type="InterPro" id="IPR051035">
    <property type="entry name" value="Mito_inheritance_9"/>
</dbReference>
<dbReference type="PANTHER" id="PTHR36091">
    <property type="entry name" value="ALTERED INHERITANCE OF MITOCHONDRIA PROTEIN 9, MITOCHONDRIAL"/>
    <property type="match status" value="1"/>
</dbReference>
<organism evidence="2 3">
    <name type="scientific">Emydomyces testavorans</name>
    <dbReference type="NCBI Taxonomy" id="2070801"/>
    <lineage>
        <taxon>Eukaryota</taxon>
        <taxon>Fungi</taxon>
        <taxon>Dikarya</taxon>
        <taxon>Ascomycota</taxon>
        <taxon>Pezizomycotina</taxon>
        <taxon>Eurotiomycetes</taxon>
        <taxon>Eurotiomycetidae</taxon>
        <taxon>Onygenales</taxon>
        <taxon>Nannizziopsiaceae</taxon>
        <taxon>Emydomyces</taxon>
    </lineage>
</organism>
<dbReference type="SUPFAM" id="SSF56112">
    <property type="entry name" value="Protein kinase-like (PK-like)"/>
    <property type="match status" value="1"/>
</dbReference>
<dbReference type="EMBL" id="CP120629">
    <property type="protein sequence ID" value="WEW59933.1"/>
    <property type="molecule type" value="Genomic_DNA"/>
</dbReference>
<feature type="domain" description="Aminoglycoside phosphotransferase" evidence="1">
    <location>
        <begin position="6"/>
        <end position="260"/>
    </location>
</feature>
<reference evidence="2" key="1">
    <citation type="submission" date="2023-03" db="EMBL/GenBank/DDBJ databases">
        <title>Emydomyces testavorans Genome Sequence.</title>
        <authorList>
            <person name="Hoyer L."/>
        </authorList>
    </citation>
    <scope>NUCLEOTIDE SEQUENCE</scope>
    <source>
        <strain evidence="2">16-2883</strain>
    </source>
</reference>
<dbReference type="Proteomes" id="UP001219355">
    <property type="component" value="Chromosome 3"/>
</dbReference>
<accession>A0AAF0DKN6</accession>
<dbReference type="InterPro" id="IPR002575">
    <property type="entry name" value="Aminoglycoside_PTrfase"/>
</dbReference>
<proteinExistence type="predicted"/>
<dbReference type="AlphaFoldDB" id="A0AAF0DKN6"/>
<sequence length="467" mass="53854">MRNGFQFVARIPYPVTEPKRLLVASEVATLDFLRSHNIPVPKIYGYSPVADNAAGTEYIFMELVRGHNLGDIWLQLGEKARIVVLTKLVELESRLFALQFPANGSLYYPEDLEAEMDRVDVPAGAHFEGRRRFCVGPETTLKLWYGRRRNLRVRRGPYRDPTAALTAGARKEIAYLTKVGRPLQLFQRLRREIYNYQPQSHLEHIENLEKYLQIASHLVPPHGSDLARPTIRHPDLQSNNVFVADDLEITGLIDWQHCSILPLFLQCGIPDSFQNYGDVVSESLQTPELPCNFDKLNEREQFEQVELLRKRQLHYFYVSQSAKLNPMHYAALTHDFGTLRRKLFCHASDPWEGDNITLKMDLIELTRNWSRIVGVDEDCPITYSQEESDNCLRLYNAQVEADEQFQACRDIIGVGPEGWVPSEQYGEAKQREQKLKADALEAAESDAERATVCENWIFDDFDEEEYM</sequence>
<evidence type="ECO:0000313" key="2">
    <source>
        <dbReference type="EMBL" id="WEW59933.1"/>
    </source>
</evidence>
<evidence type="ECO:0000259" key="1">
    <source>
        <dbReference type="Pfam" id="PF01636"/>
    </source>
</evidence>
<dbReference type="GO" id="GO:0005739">
    <property type="term" value="C:mitochondrion"/>
    <property type="evidence" value="ECO:0007669"/>
    <property type="project" value="TreeGrafter"/>
</dbReference>
<keyword evidence="3" id="KW-1185">Reference proteome</keyword>
<dbReference type="Pfam" id="PF01636">
    <property type="entry name" value="APH"/>
    <property type="match status" value="1"/>
</dbReference>
<evidence type="ECO:0000313" key="3">
    <source>
        <dbReference type="Proteomes" id="UP001219355"/>
    </source>
</evidence>
<protein>
    <recommendedName>
        <fullName evidence="1">Aminoglycoside phosphotransferase domain-containing protein</fullName>
    </recommendedName>
</protein>
<gene>
    <name evidence="2" type="ORF">PRK78_005415</name>
</gene>
<dbReference type="InterPro" id="IPR011009">
    <property type="entry name" value="Kinase-like_dom_sf"/>
</dbReference>
<dbReference type="PANTHER" id="PTHR36091:SF2">
    <property type="entry name" value="AMINOGLYCOSIDE PHOSPHOTRANSFERASE DOMAIN-CONTAINING PROTEIN"/>
    <property type="match status" value="1"/>
</dbReference>
<name>A0AAF0DKN6_9EURO</name>
<dbReference type="Gene3D" id="3.90.1200.10">
    <property type="match status" value="1"/>
</dbReference>